<name>A0ABY0GZ66_9PEZI</name>
<proteinExistence type="predicted"/>
<dbReference type="Proteomes" id="UP000294003">
    <property type="component" value="Unassembled WGS sequence"/>
</dbReference>
<reference evidence="1 2" key="1">
    <citation type="submission" date="2018-06" db="EMBL/GenBank/DDBJ databases">
        <title>Complete Genomes of Monosporascus.</title>
        <authorList>
            <person name="Robinson A.J."/>
            <person name="Natvig D.O."/>
        </authorList>
    </citation>
    <scope>NUCLEOTIDE SEQUENCE [LARGE SCALE GENOMIC DNA]</scope>
    <source>
        <strain evidence="1 2">CBS 609.92</strain>
    </source>
</reference>
<evidence type="ECO:0000313" key="2">
    <source>
        <dbReference type="Proteomes" id="UP000294003"/>
    </source>
</evidence>
<gene>
    <name evidence="1" type="ORF">DL762_007434</name>
</gene>
<evidence type="ECO:0000313" key="1">
    <source>
        <dbReference type="EMBL" id="RYO80861.1"/>
    </source>
</evidence>
<dbReference type="EMBL" id="QJNS01000275">
    <property type="protein sequence ID" value="RYO80861.1"/>
    <property type="molecule type" value="Genomic_DNA"/>
</dbReference>
<organism evidence="1 2">
    <name type="scientific">Monosporascus cannonballus</name>
    <dbReference type="NCBI Taxonomy" id="155416"/>
    <lineage>
        <taxon>Eukaryota</taxon>
        <taxon>Fungi</taxon>
        <taxon>Dikarya</taxon>
        <taxon>Ascomycota</taxon>
        <taxon>Pezizomycotina</taxon>
        <taxon>Sordariomycetes</taxon>
        <taxon>Xylariomycetidae</taxon>
        <taxon>Xylariales</taxon>
        <taxon>Xylariales incertae sedis</taxon>
        <taxon>Monosporascus</taxon>
    </lineage>
</organism>
<protein>
    <submittedName>
        <fullName evidence="1">Uncharacterized protein</fullName>
    </submittedName>
</protein>
<accession>A0ABY0GZ66</accession>
<sequence>MVITALKPARSTTGTADFYNGTTDGGEAYVDYGAKTNNLNKPLPVAVTAHDLRYASPRLTWQKDNFELIERPTEVTAEQFLDKSPEGKKFGEGAYYRDCKTLVEEVTGCKNVVPHDGLWNNTREDAPDKRSVEVRC</sequence>
<comment type="caution">
    <text evidence="1">The sequence shown here is derived from an EMBL/GenBank/DDBJ whole genome shotgun (WGS) entry which is preliminary data.</text>
</comment>
<keyword evidence="2" id="KW-1185">Reference proteome</keyword>